<dbReference type="RefSeq" id="WP_086471105.1">
    <property type="nucleotide sequence ID" value="NZ_FXWK01000002.1"/>
</dbReference>
<dbReference type="GO" id="GO:0004553">
    <property type="term" value="F:hydrolase activity, hydrolyzing O-glycosyl compounds"/>
    <property type="evidence" value="ECO:0007669"/>
    <property type="project" value="TreeGrafter"/>
</dbReference>
<dbReference type="Gene3D" id="2.70.98.10">
    <property type="match status" value="1"/>
</dbReference>
<feature type="domain" description="GH15-like" evidence="1">
    <location>
        <begin position="267"/>
        <end position="643"/>
    </location>
</feature>
<evidence type="ECO:0000259" key="1">
    <source>
        <dbReference type="Pfam" id="PF00723"/>
    </source>
</evidence>
<dbReference type="GO" id="GO:0030246">
    <property type="term" value="F:carbohydrate binding"/>
    <property type="evidence" value="ECO:0007669"/>
    <property type="project" value="InterPro"/>
</dbReference>
<dbReference type="EMBL" id="FXWK01000002">
    <property type="protein sequence ID" value="SMQ85437.1"/>
    <property type="molecule type" value="Genomic_DNA"/>
</dbReference>
<organism evidence="3 4">
    <name type="scientific">Devosia lucknowensis</name>
    <dbReference type="NCBI Taxonomy" id="1096929"/>
    <lineage>
        <taxon>Bacteria</taxon>
        <taxon>Pseudomonadati</taxon>
        <taxon>Pseudomonadota</taxon>
        <taxon>Alphaproteobacteria</taxon>
        <taxon>Hyphomicrobiales</taxon>
        <taxon>Devosiaceae</taxon>
        <taxon>Devosia</taxon>
    </lineage>
</organism>
<dbReference type="SUPFAM" id="SSF74650">
    <property type="entry name" value="Galactose mutarotase-like"/>
    <property type="match status" value="1"/>
</dbReference>
<dbReference type="InterPro" id="IPR012341">
    <property type="entry name" value="6hp_glycosidase-like_sf"/>
</dbReference>
<keyword evidence="4" id="KW-1185">Reference proteome</keyword>
<dbReference type="InterPro" id="IPR008928">
    <property type="entry name" value="6-hairpin_glycosidase_sf"/>
</dbReference>
<dbReference type="InterPro" id="IPR015220">
    <property type="entry name" value="Glucodextranase_N"/>
</dbReference>
<evidence type="ECO:0000313" key="4">
    <source>
        <dbReference type="Proteomes" id="UP000194474"/>
    </source>
</evidence>
<dbReference type="Proteomes" id="UP000194474">
    <property type="component" value="Unassembled WGS sequence"/>
</dbReference>
<dbReference type="AlphaFoldDB" id="A0A1Y6GAH8"/>
<name>A0A1Y6GAH8_9HYPH</name>
<evidence type="ECO:0000313" key="3">
    <source>
        <dbReference type="EMBL" id="SMQ85437.1"/>
    </source>
</evidence>
<dbReference type="CDD" id="cd07430">
    <property type="entry name" value="GH15_N"/>
    <property type="match status" value="1"/>
</dbReference>
<dbReference type="Gene3D" id="1.50.10.10">
    <property type="match status" value="1"/>
</dbReference>
<dbReference type="Pfam" id="PF09137">
    <property type="entry name" value="Glucodextran_N"/>
    <property type="match status" value="1"/>
</dbReference>
<dbReference type="InterPro" id="IPR011613">
    <property type="entry name" value="GH15-like"/>
</dbReference>
<reference evidence="4" key="1">
    <citation type="submission" date="2017-04" db="EMBL/GenBank/DDBJ databases">
        <authorList>
            <person name="Varghese N."/>
            <person name="Submissions S."/>
        </authorList>
    </citation>
    <scope>NUCLEOTIDE SEQUENCE [LARGE SCALE GENOMIC DNA]</scope>
</reference>
<dbReference type="InterPro" id="IPR011013">
    <property type="entry name" value="Gal_mutarotase_sf_dom"/>
</dbReference>
<protein>
    <submittedName>
        <fullName evidence="3">Glucoamylase</fullName>
    </submittedName>
</protein>
<feature type="domain" description="Glucodextranase N-terminal" evidence="2">
    <location>
        <begin position="7"/>
        <end position="251"/>
    </location>
</feature>
<dbReference type="GO" id="GO:0005975">
    <property type="term" value="P:carbohydrate metabolic process"/>
    <property type="evidence" value="ECO:0007669"/>
    <property type="project" value="InterPro"/>
</dbReference>
<accession>A0A1Y6GAH8</accession>
<dbReference type="PANTHER" id="PTHR31616">
    <property type="entry name" value="TREHALASE"/>
    <property type="match status" value="1"/>
</dbReference>
<dbReference type="SUPFAM" id="SSF48208">
    <property type="entry name" value="Six-hairpin glycosidases"/>
    <property type="match status" value="1"/>
</dbReference>
<sequence>MSEPLPPGAPGLDPTWSSSDKDMITTGLGASRVWATLGHGIVNEVYWPSTGRPQIRDLGFIIAHKGGWTELKRADTYLFSLPKPYIPLPTVVHESAHYRLELEILPHPLRDCLLIRYALSGEDARLYVLLAPHLDGARENDAVAGKDLSASHNATALCLRADGGFLRTSAGFVGTSDGWQDFSANGGMTWTFPEAKGGNVALMGELASDNGVLALGFSETPEGARTLARSSLADSYDESRDIFMKSWEDWAQHLRIPYASPELEEAARRSAMVIKCHEDRTYAGAMVASLSVPWGSSHDDAGGYHLVWTRDTVEAAFALITVGLYEDAGRTLDYLIGTQAEDGSWAQNYFPDGRGYWSGKQMDEVALPVMLAAKLRAVGHLTNSPPEEEMVRSAIRFIVRNGPMSDQDRWEENAGASPFTLAMLIVALVVSADYFTGEDRDYILSLADSWNERIEDWTYSVDGHLCAGLDLPGYYIRLGPRAVDGGIDGIISRRNVQHGETPAGDLIGLEFLYLVRTGLRAADDRRIVDTVKLIDAKLRAELPTGIAYYRYNGDGYGEHEDGTPFDGLGVGRPWPLLAGERGHYAALSGEDPMPYLNSMLRMVGKGGLIPEQVWDGEAMPEHGLAPGEPSGSAMPLVWAHGELLKLLATQTTGRPAELFDVIASRYAGKRPSATMWHWRESSPFAAIVKGKAISIEACDPFTLHFGLDGWEHAEDKDSVPNGLGMHCVLFTAADLEGHKTLNFTFRNGDGEWKDKDFSLGLGVD</sequence>
<gene>
    <name evidence="3" type="ORF">SAMN06295905_2714</name>
</gene>
<dbReference type="OrthoDB" id="9806081at2"/>
<dbReference type="GO" id="GO:0016757">
    <property type="term" value="F:glycosyltransferase activity"/>
    <property type="evidence" value="ECO:0007669"/>
    <property type="project" value="UniProtKB-ARBA"/>
</dbReference>
<evidence type="ECO:0000259" key="2">
    <source>
        <dbReference type="Pfam" id="PF09137"/>
    </source>
</evidence>
<dbReference type="InterPro" id="IPR014718">
    <property type="entry name" value="GH-type_carb-bd"/>
</dbReference>
<dbReference type="PANTHER" id="PTHR31616:SF0">
    <property type="entry name" value="GLUCAN 1,4-ALPHA-GLUCOSIDASE"/>
    <property type="match status" value="1"/>
</dbReference>
<dbReference type="Pfam" id="PF00723">
    <property type="entry name" value="Glyco_hydro_15"/>
    <property type="match status" value="1"/>
</dbReference>
<proteinExistence type="predicted"/>